<gene>
    <name evidence="1" type="ORF">PVAP13_8KG157600</name>
</gene>
<reference evidence="1" key="1">
    <citation type="submission" date="2020-05" db="EMBL/GenBank/DDBJ databases">
        <title>WGS assembly of Panicum virgatum.</title>
        <authorList>
            <person name="Lovell J.T."/>
            <person name="Jenkins J."/>
            <person name="Shu S."/>
            <person name="Juenger T.E."/>
            <person name="Schmutz J."/>
        </authorList>
    </citation>
    <scope>NUCLEOTIDE SEQUENCE</scope>
    <source>
        <strain evidence="1">AP13</strain>
    </source>
</reference>
<evidence type="ECO:0000313" key="2">
    <source>
        <dbReference type="Proteomes" id="UP000823388"/>
    </source>
</evidence>
<dbReference type="AlphaFoldDB" id="A0A8T0PH01"/>
<sequence length="122" mass="13970">MNLGYRIGRSTIIQECHSTSTFSCTISECHDLFVVVVNSARMMEGHRAGHRKHSKCQLITEKAMVDHEWMHNTWNTCGFFSTSLVRFCSWGGTEVISFKMIRAFYLRNSLSVIKWLGCLCLG</sequence>
<evidence type="ECO:0000313" key="1">
    <source>
        <dbReference type="EMBL" id="KAG2561421.1"/>
    </source>
</evidence>
<organism evidence="1 2">
    <name type="scientific">Panicum virgatum</name>
    <name type="common">Blackwell switchgrass</name>
    <dbReference type="NCBI Taxonomy" id="38727"/>
    <lineage>
        <taxon>Eukaryota</taxon>
        <taxon>Viridiplantae</taxon>
        <taxon>Streptophyta</taxon>
        <taxon>Embryophyta</taxon>
        <taxon>Tracheophyta</taxon>
        <taxon>Spermatophyta</taxon>
        <taxon>Magnoliopsida</taxon>
        <taxon>Liliopsida</taxon>
        <taxon>Poales</taxon>
        <taxon>Poaceae</taxon>
        <taxon>PACMAD clade</taxon>
        <taxon>Panicoideae</taxon>
        <taxon>Panicodae</taxon>
        <taxon>Paniceae</taxon>
        <taxon>Panicinae</taxon>
        <taxon>Panicum</taxon>
        <taxon>Panicum sect. Hiantes</taxon>
    </lineage>
</organism>
<dbReference type="EMBL" id="CM029051">
    <property type="protein sequence ID" value="KAG2561421.1"/>
    <property type="molecule type" value="Genomic_DNA"/>
</dbReference>
<keyword evidence="2" id="KW-1185">Reference proteome</keyword>
<name>A0A8T0PH01_PANVG</name>
<comment type="caution">
    <text evidence="1">The sequence shown here is derived from an EMBL/GenBank/DDBJ whole genome shotgun (WGS) entry which is preliminary data.</text>
</comment>
<dbReference type="Proteomes" id="UP000823388">
    <property type="component" value="Chromosome 8K"/>
</dbReference>
<protein>
    <submittedName>
        <fullName evidence="1">Uncharacterized protein</fullName>
    </submittedName>
</protein>
<proteinExistence type="predicted"/>
<accession>A0A8T0PH01</accession>